<accession>A0A5B9D6U6</accession>
<sequence>MKVPEQNTIYKVYFQGVSDENSENISLTFFKFTQEQNNLDAFPSFLLEYNELARKKKVYSFANIKEILPLGNASKKDIIQFYVLLLTFTGSNDKIKKKGILIANHKSNGFIILGEWPYDPKKNENSATLEYNKILSKIIKEPDFFTKVLLIN</sequence>
<dbReference type="AlphaFoldDB" id="A0A5B9D6U6"/>
<dbReference type="GeneID" id="41328592"/>
<dbReference type="EMBL" id="CP042905">
    <property type="protein sequence ID" value="QEE14772.1"/>
    <property type="molecule type" value="Genomic_DNA"/>
</dbReference>
<evidence type="ECO:0000313" key="1">
    <source>
        <dbReference type="EMBL" id="QEE14772.1"/>
    </source>
</evidence>
<dbReference type="RefSeq" id="WP_147661713.1">
    <property type="nucleotide sequence ID" value="NZ_CP042905.2"/>
</dbReference>
<name>A0A5B9D6U6_9ARCH</name>
<dbReference type="Proteomes" id="UP000321408">
    <property type="component" value="Chromosome"/>
</dbReference>
<keyword evidence="2" id="KW-1185">Reference proteome</keyword>
<organism evidence="1 2">
    <name type="scientific">Promethearchaeum syntrophicum</name>
    <dbReference type="NCBI Taxonomy" id="2594042"/>
    <lineage>
        <taxon>Archaea</taxon>
        <taxon>Promethearchaeati</taxon>
        <taxon>Promethearchaeota</taxon>
        <taxon>Promethearchaeia</taxon>
        <taxon>Promethearchaeales</taxon>
        <taxon>Promethearchaeaceae</taxon>
        <taxon>Promethearchaeum</taxon>
    </lineage>
</organism>
<protein>
    <submittedName>
        <fullName evidence="1">Uncharacterized protein</fullName>
    </submittedName>
</protein>
<reference evidence="1 2" key="1">
    <citation type="journal article" date="2020" name="Nature">
        <title>Isolation of an archaeon at the prokaryote-eukaryote interface.</title>
        <authorList>
            <person name="Imachi H."/>
            <person name="Nobu M.K."/>
            <person name="Nakahara N."/>
            <person name="Morono Y."/>
            <person name="Ogawara M."/>
            <person name="Takaki Y."/>
            <person name="Takano Y."/>
            <person name="Uematsu K."/>
            <person name="Ikuta T."/>
            <person name="Ito M."/>
            <person name="Matsui Y."/>
            <person name="Miyazaki M."/>
            <person name="Murata K."/>
            <person name="Saito Y."/>
            <person name="Sakai S."/>
            <person name="Song C."/>
            <person name="Tasumi E."/>
            <person name="Yamanaka Y."/>
            <person name="Yamaguchi T."/>
            <person name="Kamagata Y."/>
            <person name="Tamaki H."/>
            <person name="Takai K."/>
        </authorList>
    </citation>
    <scope>NUCLEOTIDE SEQUENCE [LARGE SCALE GENOMIC DNA]</scope>
    <source>
        <strain evidence="1 2">MK-D1</strain>
    </source>
</reference>
<proteinExistence type="predicted"/>
<gene>
    <name evidence="1" type="ORF">DSAG12_00588</name>
</gene>
<dbReference type="KEGG" id="psyt:DSAG12_00588"/>
<evidence type="ECO:0000313" key="2">
    <source>
        <dbReference type="Proteomes" id="UP000321408"/>
    </source>
</evidence>
<reference evidence="1 2" key="2">
    <citation type="journal article" date="2024" name="Int. J. Syst. Evol. Microbiol.">
        <title>Promethearchaeum syntrophicum gen. nov., sp. nov., an anaerobic, obligately syntrophic archaeon, the first isolate of the lineage 'Asgard' archaea, and proposal of the new archaeal phylum Promethearchaeota phyl. nov. and kingdom Promethearchaeati regn. nov.</title>
        <authorList>
            <person name="Imachi H."/>
            <person name="Nobu M.K."/>
            <person name="Kato S."/>
            <person name="Takaki Y."/>
            <person name="Miyazaki M."/>
            <person name="Miyata M."/>
            <person name="Ogawara M."/>
            <person name="Saito Y."/>
            <person name="Sakai S."/>
            <person name="Tahara Y.O."/>
            <person name="Takano Y."/>
            <person name="Tasumi E."/>
            <person name="Uematsu K."/>
            <person name="Yoshimura T."/>
            <person name="Itoh T."/>
            <person name="Ohkuma M."/>
            <person name="Takai K."/>
        </authorList>
    </citation>
    <scope>NUCLEOTIDE SEQUENCE [LARGE SCALE GENOMIC DNA]</scope>
    <source>
        <strain evidence="1 2">MK-D1</strain>
    </source>
</reference>